<gene>
    <name evidence="17" type="ORF">N7498_002309</name>
</gene>
<dbReference type="Proteomes" id="UP001150904">
    <property type="component" value="Unassembled WGS sequence"/>
</dbReference>
<feature type="compositionally biased region" description="Basic and acidic residues" evidence="13">
    <location>
        <begin position="276"/>
        <end position="285"/>
    </location>
</feature>
<evidence type="ECO:0000313" key="17">
    <source>
        <dbReference type="EMBL" id="KAJ5215902.1"/>
    </source>
</evidence>
<accession>A0A9W9N9U1</accession>
<dbReference type="SUPFAM" id="SSF57850">
    <property type="entry name" value="RING/U-box"/>
    <property type="match status" value="1"/>
</dbReference>
<dbReference type="EC" id="2.3.2.27" evidence="3"/>
<evidence type="ECO:0000256" key="4">
    <source>
        <dbReference type="ARBA" id="ARBA00022679"/>
    </source>
</evidence>
<organism evidence="17 18">
    <name type="scientific">Penicillium cinerascens</name>
    <dbReference type="NCBI Taxonomy" id="70096"/>
    <lineage>
        <taxon>Eukaryota</taxon>
        <taxon>Fungi</taxon>
        <taxon>Dikarya</taxon>
        <taxon>Ascomycota</taxon>
        <taxon>Pezizomycotina</taxon>
        <taxon>Eurotiomycetes</taxon>
        <taxon>Eurotiomycetidae</taxon>
        <taxon>Eurotiales</taxon>
        <taxon>Aspergillaceae</taxon>
        <taxon>Penicillium</taxon>
    </lineage>
</organism>
<name>A0A9W9N9U1_9EURO</name>
<sequence>MGLLSLSIFLVAVQAQGVVLQPSNSSYDLSGSSSYFRIWGPSHLNGQLLAPLTQSLLHLSDSQQKDFDISGAVKEVTADNPFSLQSSQIACIPCDPSFYSAGNLDAGETLDYVIGQTPAAVILYSDSATHCNLTTDAQAESYSYIFTLVGQNSSAVTALQQTFNSPNETVNIIPMSTINPSITSGDGGTTGGSPNTAMIILYSITGIITALFLGIIITGAVRAHRHPERYGPRRVIGRPRQSRARGIARAMLETIPIVKFNENDGVDAAKRDVEMASTDGAHHESSPNGSQEHVDGQTTPRESEMPTTEQGDDRPTPAPEAKTDAAPDAGNFSCPICTDDFVKGQDLRVLPCNHQFHPECIDPWLMNVSGTCPLCRIDLNPPKEGESGEQQEGENAENAEETVADGTATATGDAAQGRHGHRLTNYLNVRRMHNASVEERLAALRRVREANQDQAAEEASRPSRNRLTARLRERFRIRTRAHGVESTTPGQSGTSTPTVPAPAHTAPESSA</sequence>
<dbReference type="GO" id="GO:0008270">
    <property type="term" value="F:zinc ion binding"/>
    <property type="evidence" value="ECO:0007669"/>
    <property type="project" value="UniProtKB-KW"/>
</dbReference>
<dbReference type="Pfam" id="PF13639">
    <property type="entry name" value="zf-RING_2"/>
    <property type="match status" value="1"/>
</dbReference>
<evidence type="ECO:0000256" key="14">
    <source>
        <dbReference type="SAM" id="Phobius"/>
    </source>
</evidence>
<dbReference type="RefSeq" id="XP_058311715.1">
    <property type="nucleotide sequence ID" value="XM_058449371.1"/>
</dbReference>
<keyword evidence="18" id="KW-1185">Reference proteome</keyword>
<evidence type="ECO:0000256" key="11">
    <source>
        <dbReference type="ARBA" id="ARBA00023136"/>
    </source>
</evidence>
<feature type="signal peptide" evidence="15">
    <location>
        <begin position="1"/>
        <end position="15"/>
    </location>
</feature>
<reference evidence="17" key="1">
    <citation type="submission" date="2022-12" db="EMBL/GenBank/DDBJ databases">
        <authorList>
            <person name="Petersen C."/>
        </authorList>
    </citation>
    <scope>NUCLEOTIDE SEQUENCE</scope>
    <source>
        <strain evidence="17">IBT 15544</strain>
    </source>
</reference>
<keyword evidence="10 14" id="KW-1133">Transmembrane helix</keyword>
<comment type="caution">
    <text evidence="17">The sequence shown here is derived from an EMBL/GenBank/DDBJ whole genome shotgun (WGS) entry which is preliminary data.</text>
</comment>
<dbReference type="PANTHER" id="PTHR45977:SF4">
    <property type="entry name" value="RING-TYPE DOMAIN-CONTAINING PROTEIN"/>
    <property type="match status" value="1"/>
</dbReference>
<keyword evidence="11 14" id="KW-0472">Membrane</keyword>
<keyword evidence="8" id="KW-0833">Ubl conjugation pathway</keyword>
<dbReference type="GO" id="GO:0006511">
    <property type="term" value="P:ubiquitin-dependent protein catabolic process"/>
    <property type="evidence" value="ECO:0007669"/>
    <property type="project" value="TreeGrafter"/>
</dbReference>
<dbReference type="GO" id="GO:0016567">
    <property type="term" value="P:protein ubiquitination"/>
    <property type="evidence" value="ECO:0007669"/>
    <property type="project" value="TreeGrafter"/>
</dbReference>
<evidence type="ECO:0000256" key="5">
    <source>
        <dbReference type="ARBA" id="ARBA00022692"/>
    </source>
</evidence>
<comment type="subcellular location">
    <subcellularLocation>
        <location evidence="2">Membrane</location>
        <topology evidence="2">Multi-pass membrane protein</topology>
    </subcellularLocation>
</comment>
<feature type="chain" id="PRO_5040752965" description="RING-type E3 ubiquitin transferase" evidence="15">
    <location>
        <begin position="16"/>
        <end position="511"/>
    </location>
</feature>
<evidence type="ECO:0000256" key="13">
    <source>
        <dbReference type="SAM" id="MobiDB-lite"/>
    </source>
</evidence>
<evidence type="ECO:0000259" key="16">
    <source>
        <dbReference type="PROSITE" id="PS50089"/>
    </source>
</evidence>
<dbReference type="AlphaFoldDB" id="A0A9W9N9U1"/>
<feature type="region of interest" description="Disordered" evidence="13">
    <location>
        <begin position="474"/>
        <end position="511"/>
    </location>
</feature>
<evidence type="ECO:0000256" key="10">
    <source>
        <dbReference type="ARBA" id="ARBA00022989"/>
    </source>
</evidence>
<keyword evidence="5 14" id="KW-0812">Transmembrane</keyword>
<evidence type="ECO:0000256" key="7">
    <source>
        <dbReference type="ARBA" id="ARBA00022771"/>
    </source>
</evidence>
<keyword evidence="6" id="KW-0479">Metal-binding</keyword>
<keyword evidence="9" id="KW-0862">Zinc</keyword>
<evidence type="ECO:0000256" key="6">
    <source>
        <dbReference type="ARBA" id="ARBA00022723"/>
    </source>
</evidence>
<dbReference type="CDD" id="cd16454">
    <property type="entry name" value="RING-H2_PA-TM-RING"/>
    <property type="match status" value="1"/>
</dbReference>
<feature type="region of interest" description="Disordered" evidence="13">
    <location>
        <begin position="383"/>
        <end position="403"/>
    </location>
</feature>
<proteinExistence type="predicted"/>
<dbReference type="GeneID" id="83176672"/>
<evidence type="ECO:0000313" key="18">
    <source>
        <dbReference type="Proteomes" id="UP001150904"/>
    </source>
</evidence>
<evidence type="ECO:0000256" key="15">
    <source>
        <dbReference type="SAM" id="SignalP"/>
    </source>
</evidence>
<feature type="transmembrane region" description="Helical" evidence="14">
    <location>
        <begin position="199"/>
        <end position="221"/>
    </location>
</feature>
<comment type="catalytic activity">
    <reaction evidence="1">
        <text>S-ubiquitinyl-[E2 ubiquitin-conjugating enzyme]-L-cysteine + [acceptor protein]-L-lysine = [E2 ubiquitin-conjugating enzyme]-L-cysteine + N(6)-ubiquitinyl-[acceptor protein]-L-lysine.</text>
        <dbReference type="EC" id="2.3.2.27"/>
    </reaction>
</comment>
<evidence type="ECO:0000256" key="9">
    <source>
        <dbReference type="ARBA" id="ARBA00022833"/>
    </source>
</evidence>
<dbReference type="InterPro" id="IPR001841">
    <property type="entry name" value="Znf_RING"/>
</dbReference>
<feature type="compositionally biased region" description="Basic and acidic residues" evidence="13">
    <location>
        <begin position="311"/>
        <end position="325"/>
    </location>
</feature>
<dbReference type="PROSITE" id="PS50089">
    <property type="entry name" value="ZF_RING_2"/>
    <property type="match status" value="1"/>
</dbReference>
<reference evidence="17" key="2">
    <citation type="journal article" date="2023" name="IMA Fungus">
        <title>Comparative genomic study of the Penicillium genus elucidates a diverse pangenome and 15 lateral gene transfer events.</title>
        <authorList>
            <person name="Petersen C."/>
            <person name="Sorensen T."/>
            <person name="Nielsen M.R."/>
            <person name="Sondergaard T.E."/>
            <person name="Sorensen J.L."/>
            <person name="Fitzpatrick D.A."/>
            <person name="Frisvad J.C."/>
            <person name="Nielsen K.L."/>
        </authorList>
    </citation>
    <scope>NUCLEOTIDE SEQUENCE</scope>
    <source>
        <strain evidence="17">IBT 15544</strain>
    </source>
</reference>
<feature type="compositionally biased region" description="Low complexity" evidence="13">
    <location>
        <begin position="486"/>
        <end position="511"/>
    </location>
</feature>
<feature type="region of interest" description="Disordered" evidence="13">
    <location>
        <begin position="276"/>
        <end position="330"/>
    </location>
</feature>
<dbReference type="PANTHER" id="PTHR45977">
    <property type="entry name" value="TARGET OF ERK KINASE MPK-1"/>
    <property type="match status" value="1"/>
</dbReference>
<keyword evidence="15" id="KW-0732">Signal</keyword>
<evidence type="ECO:0000256" key="1">
    <source>
        <dbReference type="ARBA" id="ARBA00000900"/>
    </source>
</evidence>
<evidence type="ECO:0000256" key="8">
    <source>
        <dbReference type="ARBA" id="ARBA00022786"/>
    </source>
</evidence>
<feature type="compositionally biased region" description="Acidic residues" evidence="13">
    <location>
        <begin position="387"/>
        <end position="403"/>
    </location>
</feature>
<evidence type="ECO:0000256" key="2">
    <source>
        <dbReference type="ARBA" id="ARBA00004141"/>
    </source>
</evidence>
<protein>
    <recommendedName>
        <fullName evidence="3">RING-type E3 ubiquitin transferase</fullName>
        <ecNumber evidence="3">2.3.2.27</ecNumber>
    </recommendedName>
</protein>
<evidence type="ECO:0000256" key="3">
    <source>
        <dbReference type="ARBA" id="ARBA00012483"/>
    </source>
</evidence>
<dbReference type="GO" id="GO:0016020">
    <property type="term" value="C:membrane"/>
    <property type="evidence" value="ECO:0007669"/>
    <property type="project" value="UniProtKB-SubCell"/>
</dbReference>
<dbReference type="SMART" id="SM00184">
    <property type="entry name" value="RING"/>
    <property type="match status" value="1"/>
</dbReference>
<dbReference type="EMBL" id="JAPQKR010000005">
    <property type="protein sequence ID" value="KAJ5215902.1"/>
    <property type="molecule type" value="Genomic_DNA"/>
</dbReference>
<keyword evidence="4" id="KW-0808">Transferase</keyword>
<dbReference type="OrthoDB" id="8062037at2759"/>
<feature type="domain" description="RING-type" evidence="16">
    <location>
        <begin position="334"/>
        <end position="376"/>
    </location>
</feature>
<dbReference type="GO" id="GO:0061630">
    <property type="term" value="F:ubiquitin protein ligase activity"/>
    <property type="evidence" value="ECO:0007669"/>
    <property type="project" value="UniProtKB-EC"/>
</dbReference>
<feature type="compositionally biased region" description="Polar residues" evidence="13">
    <location>
        <begin position="286"/>
        <end position="309"/>
    </location>
</feature>
<dbReference type="InterPro" id="IPR013083">
    <property type="entry name" value="Znf_RING/FYVE/PHD"/>
</dbReference>
<keyword evidence="7 12" id="KW-0863">Zinc-finger</keyword>
<evidence type="ECO:0000256" key="12">
    <source>
        <dbReference type="PROSITE-ProRule" id="PRU00175"/>
    </source>
</evidence>
<dbReference type="Gene3D" id="3.30.40.10">
    <property type="entry name" value="Zinc/RING finger domain, C3HC4 (zinc finger)"/>
    <property type="match status" value="1"/>
</dbReference>